<dbReference type="InterPro" id="IPR022990">
    <property type="entry name" value="SmrB-like"/>
</dbReference>
<keyword evidence="4 6" id="KW-0378">Hydrolase</keyword>
<dbReference type="SUPFAM" id="SSF160443">
    <property type="entry name" value="SMR domain-like"/>
    <property type="match status" value="1"/>
</dbReference>
<dbReference type="NCBIfam" id="NF003432">
    <property type="entry name" value="PRK04946.1"/>
    <property type="match status" value="1"/>
</dbReference>
<comment type="similarity">
    <text evidence="6">Belongs to the SmrB family.</text>
</comment>
<evidence type="ECO:0000256" key="5">
    <source>
        <dbReference type="ARBA" id="ARBA00022884"/>
    </source>
</evidence>
<dbReference type="PANTHER" id="PTHR35562:SF1">
    <property type="entry name" value="UPF0115 PROTEIN YFCN"/>
    <property type="match status" value="1"/>
</dbReference>
<proteinExistence type="inferred from homology"/>
<keyword evidence="9" id="KW-1185">Reference proteome</keyword>
<organism evidence="8 9">
    <name type="scientific">Catenovulum sediminis</name>
    <dbReference type="NCBI Taxonomy" id="1740262"/>
    <lineage>
        <taxon>Bacteria</taxon>
        <taxon>Pseudomonadati</taxon>
        <taxon>Pseudomonadota</taxon>
        <taxon>Gammaproteobacteria</taxon>
        <taxon>Alteromonadales</taxon>
        <taxon>Alteromonadaceae</taxon>
        <taxon>Catenovulum</taxon>
    </lineage>
</organism>
<dbReference type="InterPro" id="IPR002625">
    <property type="entry name" value="Smr_dom"/>
</dbReference>
<comment type="caution">
    <text evidence="8">The sequence shown here is derived from an EMBL/GenBank/DDBJ whole genome shotgun (WGS) entry which is preliminary data.</text>
</comment>
<evidence type="ECO:0000313" key="9">
    <source>
        <dbReference type="Proteomes" id="UP001467690"/>
    </source>
</evidence>
<evidence type="ECO:0000313" key="8">
    <source>
        <dbReference type="EMBL" id="MER2493581.1"/>
    </source>
</evidence>
<dbReference type="Gene3D" id="3.30.1370.110">
    <property type="match status" value="1"/>
</dbReference>
<dbReference type="GO" id="GO:0004519">
    <property type="term" value="F:endonuclease activity"/>
    <property type="evidence" value="ECO:0007669"/>
    <property type="project" value="UniProtKB-KW"/>
</dbReference>
<gene>
    <name evidence="6 8" type="primary">smrB</name>
    <name evidence="8" type="ORF">ABS311_17010</name>
</gene>
<dbReference type="Pfam" id="PF01713">
    <property type="entry name" value="Smr"/>
    <property type="match status" value="1"/>
</dbReference>
<evidence type="ECO:0000256" key="1">
    <source>
        <dbReference type="ARBA" id="ARBA00022722"/>
    </source>
</evidence>
<dbReference type="InterPro" id="IPR036063">
    <property type="entry name" value="Smr_dom_sf"/>
</dbReference>
<feature type="domain" description="Smr" evidence="7">
    <location>
        <begin position="97"/>
        <end position="172"/>
    </location>
</feature>
<sequence length="178" mass="19904">MTEKSRPDEQDLAFFKEAIAGIKPLTQDKVVLKEKKTKVDKKVLENKEAVQQATFYFSDQFVPHFNPEKAIQYVQSGYPSDLAKQLRKGHHYPELILDLHGMTQANAKLEIAALINEAKKQHVSCVCLVHGIGSGILKRRCPAWLVQHPDVAAIHQAPLEWGGDGALLVLLDIGQDFI</sequence>
<evidence type="ECO:0000256" key="2">
    <source>
        <dbReference type="ARBA" id="ARBA00022730"/>
    </source>
</evidence>
<evidence type="ECO:0000256" key="3">
    <source>
        <dbReference type="ARBA" id="ARBA00022759"/>
    </source>
</evidence>
<keyword evidence="3 6" id="KW-0255">Endonuclease</keyword>
<evidence type="ECO:0000256" key="6">
    <source>
        <dbReference type="HAMAP-Rule" id="MF_01042"/>
    </source>
</evidence>
<dbReference type="HAMAP" id="MF_01042">
    <property type="entry name" value="SmrB"/>
    <property type="match status" value="1"/>
</dbReference>
<dbReference type="EC" id="3.1.-.-" evidence="6"/>
<evidence type="ECO:0000256" key="4">
    <source>
        <dbReference type="ARBA" id="ARBA00022801"/>
    </source>
</evidence>
<protein>
    <recommendedName>
        <fullName evidence="6">Ribosome rescue factor SmrB</fullName>
        <ecNumber evidence="6">3.1.-.-</ecNumber>
    </recommendedName>
</protein>
<dbReference type="RefSeq" id="WP_143872715.1">
    <property type="nucleotide sequence ID" value="NZ_CP041660.1"/>
</dbReference>
<accession>A0ABV1RKW5</accession>
<name>A0ABV1RKW5_9ALTE</name>
<keyword evidence="1 6" id="KW-0540">Nuclease</keyword>
<comment type="subunit">
    <text evidence="6">Associates with collided ribosomes, but not with correctly translating polysomes.</text>
</comment>
<reference evidence="8 9" key="1">
    <citation type="submission" date="2024-06" db="EMBL/GenBank/DDBJ databases">
        <authorList>
            <person name="Chen R.Y."/>
        </authorList>
    </citation>
    <scope>NUCLEOTIDE SEQUENCE [LARGE SCALE GENOMIC DNA]</scope>
    <source>
        <strain evidence="8 9">D2</strain>
    </source>
</reference>
<comment type="function">
    <text evidence="6">Acts as a ribosome collision sensor. Detects stalled/collided disomes (pairs of ribosomes where the leading ribosome is stalled and a second ribosome has collided with it) and endonucleolytically cleaves mRNA at the 5' boundary of the stalled ribosome. Stalled/collided disomes form a new interface (primarily via the 30S subunits) that binds SmrB. Cleaved mRNA becomes available for tmRNA ligation, leading to ribosomal subunit dissociation and rescue of stalled ribosomes.</text>
</comment>
<dbReference type="EMBL" id="JBELOE010000265">
    <property type="protein sequence ID" value="MER2493581.1"/>
    <property type="molecule type" value="Genomic_DNA"/>
</dbReference>
<keyword evidence="5 6" id="KW-0694">RNA-binding</keyword>
<dbReference type="SMART" id="SM00463">
    <property type="entry name" value="SMR"/>
    <property type="match status" value="1"/>
</dbReference>
<dbReference type="PROSITE" id="PS50828">
    <property type="entry name" value="SMR"/>
    <property type="match status" value="1"/>
</dbReference>
<dbReference type="PANTHER" id="PTHR35562">
    <property type="entry name" value="DNA ENDONUCLEASE SMRA-RELATED"/>
    <property type="match status" value="1"/>
</dbReference>
<dbReference type="Proteomes" id="UP001467690">
    <property type="component" value="Unassembled WGS sequence"/>
</dbReference>
<evidence type="ECO:0000259" key="7">
    <source>
        <dbReference type="PROSITE" id="PS50828"/>
    </source>
</evidence>
<keyword evidence="2 6" id="KW-0699">rRNA-binding</keyword>